<dbReference type="InterPro" id="IPR010065">
    <property type="entry name" value="AA_ABC_transptr_permease_3TM"/>
</dbReference>
<dbReference type="InterPro" id="IPR000515">
    <property type="entry name" value="MetI-like"/>
</dbReference>
<dbReference type="InterPro" id="IPR043429">
    <property type="entry name" value="ArtM/GltK/GlnP/TcyL/YhdX-like"/>
</dbReference>
<evidence type="ECO:0000256" key="5">
    <source>
        <dbReference type="ARBA" id="ARBA00022519"/>
    </source>
</evidence>
<dbReference type="PROSITE" id="PS50928">
    <property type="entry name" value="ABC_TM1"/>
    <property type="match status" value="1"/>
</dbReference>
<keyword evidence="7 9" id="KW-1133">Transmembrane helix</keyword>
<evidence type="ECO:0000259" key="10">
    <source>
        <dbReference type="PROSITE" id="PS50928"/>
    </source>
</evidence>
<feature type="transmembrane region" description="Helical" evidence="9">
    <location>
        <begin position="24"/>
        <end position="47"/>
    </location>
</feature>
<dbReference type="AlphaFoldDB" id="A0A3D9HIC8"/>
<feature type="transmembrane region" description="Helical" evidence="9">
    <location>
        <begin position="195"/>
        <end position="217"/>
    </location>
</feature>
<evidence type="ECO:0000256" key="1">
    <source>
        <dbReference type="ARBA" id="ARBA00004429"/>
    </source>
</evidence>
<gene>
    <name evidence="11" type="ORF">DFP90_106163</name>
</gene>
<comment type="caution">
    <text evidence="11">The sequence shown here is derived from an EMBL/GenBank/DDBJ whole genome shotgun (WGS) entry which is preliminary data.</text>
</comment>
<dbReference type="OrthoDB" id="9814550at2"/>
<dbReference type="GO" id="GO:0006865">
    <property type="term" value="P:amino acid transport"/>
    <property type="evidence" value="ECO:0007669"/>
    <property type="project" value="TreeGrafter"/>
</dbReference>
<dbReference type="InterPro" id="IPR035906">
    <property type="entry name" value="MetI-like_sf"/>
</dbReference>
<protein>
    <submittedName>
        <fullName evidence="11">Arginine/ornithine transport system permease protein</fullName>
    </submittedName>
</protein>
<evidence type="ECO:0000313" key="11">
    <source>
        <dbReference type="EMBL" id="RED49185.1"/>
    </source>
</evidence>
<feature type="transmembrane region" description="Helical" evidence="9">
    <location>
        <begin position="167"/>
        <end position="189"/>
    </location>
</feature>
<dbReference type="Pfam" id="PF00528">
    <property type="entry name" value="BPD_transp_1"/>
    <property type="match status" value="1"/>
</dbReference>
<dbReference type="PANTHER" id="PTHR30614">
    <property type="entry name" value="MEMBRANE COMPONENT OF AMINO ACID ABC TRANSPORTER"/>
    <property type="match status" value="1"/>
</dbReference>
<keyword evidence="8 9" id="KW-0472">Membrane</keyword>
<dbReference type="GO" id="GO:0043190">
    <property type="term" value="C:ATP-binding cassette (ABC) transporter complex"/>
    <property type="evidence" value="ECO:0007669"/>
    <property type="project" value="InterPro"/>
</dbReference>
<feature type="transmembrane region" description="Helical" evidence="9">
    <location>
        <begin position="59"/>
        <end position="80"/>
    </location>
</feature>
<name>A0A3D9HIC8_9PROT</name>
<evidence type="ECO:0000256" key="8">
    <source>
        <dbReference type="ARBA" id="ARBA00023136"/>
    </source>
</evidence>
<proteinExistence type="inferred from homology"/>
<evidence type="ECO:0000256" key="2">
    <source>
        <dbReference type="ARBA" id="ARBA00010072"/>
    </source>
</evidence>
<sequence>MEFIIEYFTLILGDGNWKFWLEGISLTLMFVSLSLLIGGVLSIPLAIARANRHPIFNPMVWSFTYFFRGTPLLVQTYLLYYGLPQFDFVKDSFMWPMLREATWCALIAFTLNTAAYTTEIFRGAIEAVPHGEIEAAKACGMSPFKRMRRIILPSALRISLPAYSNEVIFMLHGSVILGVLPIIDIFGAAKTINSRYYVSFEGFIPCAILYMILVFGITRIFRMLEKRYHAHLRPRTS</sequence>
<dbReference type="Gene3D" id="1.10.3720.10">
    <property type="entry name" value="MetI-like"/>
    <property type="match status" value="1"/>
</dbReference>
<keyword evidence="3 9" id="KW-0813">Transport</keyword>
<comment type="subcellular location">
    <subcellularLocation>
        <location evidence="1">Cell inner membrane</location>
        <topology evidence="1">Multi-pass membrane protein</topology>
    </subcellularLocation>
    <subcellularLocation>
        <location evidence="9">Cell membrane</location>
        <topology evidence="9">Multi-pass membrane protein</topology>
    </subcellularLocation>
</comment>
<evidence type="ECO:0000256" key="6">
    <source>
        <dbReference type="ARBA" id="ARBA00022692"/>
    </source>
</evidence>
<dbReference type="SUPFAM" id="SSF161098">
    <property type="entry name" value="MetI-like"/>
    <property type="match status" value="1"/>
</dbReference>
<evidence type="ECO:0000256" key="7">
    <source>
        <dbReference type="ARBA" id="ARBA00022989"/>
    </source>
</evidence>
<accession>A0A3D9HIC8</accession>
<dbReference type="EMBL" id="QRDW01000006">
    <property type="protein sequence ID" value="RED49185.1"/>
    <property type="molecule type" value="Genomic_DNA"/>
</dbReference>
<evidence type="ECO:0000256" key="4">
    <source>
        <dbReference type="ARBA" id="ARBA00022475"/>
    </source>
</evidence>
<feature type="domain" description="ABC transmembrane type-1" evidence="10">
    <location>
        <begin position="24"/>
        <end position="221"/>
    </location>
</feature>
<reference evidence="11 12" key="1">
    <citation type="submission" date="2018-07" db="EMBL/GenBank/DDBJ databases">
        <title>Genomic Encyclopedia of Type Strains, Phase III (KMG-III): the genomes of soil and plant-associated and newly described type strains.</title>
        <authorList>
            <person name="Whitman W."/>
        </authorList>
    </citation>
    <scope>NUCLEOTIDE SEQUENCE [LARGE SCALE GENOMIC DNA]</scope>
    <source>
        <strain evidence="11 12">CECT 8488</strain>
    </source>
</reference>
<evidence type="ECO:0000313" key="12">
    <source>
        <dbReference type="Proteomes" id="UP000256845"/>
    </source>
</evidence>
<keyword evidence="12" id="KW-1185">Reference proteome</keyword>
<dbReference type="CDD" id="cd06261">
    <property type="entry name" value="TM_PBP2"/>
    <property type="match status" value="1"/>
</dbReference>
<keyword evidence="6 9" id="KW-0812">Transmembrane</keyword>
<dbReference type="RefSeq" id="WP_115937380.1">
    <property type="nucleotide sequence ID" value="NZ_QRDW01000006.1"/>
</dbReference>
<dbReference type="Proteomes" id="UP000256845">
    <property type="component" value="Unassembled WGS sequence"/>
</dbReference>
<evidence type="ECO:0000256" key="3">
    <source>
        <dbReference type="ARBA" id="ARBA00022448"/>
    </source>
</evidence>
<comment type="similarity">
    <text evidence="2">Belongs to the binding-protein-dependent transport system permease family. HisMQ subfamily.</text>
</comment>
<dbReference type="GO" id="GO:0022857">
    <property type="term" value="F:transmembrane transporter activity"/>
    <property type="evidence" value="ECO:0007669"/>
    <property type="project" value="InterPro"/>
</dbReference>
<evidence type="ECO:0000256" key="9">
    <source>
        <dbReference type="RuleBase" id="RU363032"/>
    </source>
</evidence>
<dbReference type="PANTHER" id="PTHR30614:SF10">
    <property type="entry name" value="ARGININE ABC TRANSPORTER PERMEASE PROTEIN ARTM"/>
    <property type="match status" value="1"/>
</dbReference>
<keyword evidence="4" id="KW-1003">Cell membrane</keyword>
<dbReference type="NCBIfam" id="TIGR01726">
    <property type="entry name" value="HEQRo_perm_3TM"/>
    <property type="match status" value="1"/>
</dbReference>
<keyword evidence="5" id="KW-0997">Cell inner membrane</keyword>
<organism evidence="11 12">
    <name type="scientific">Aestuariispira insulae</name>
    <dbReference type="NCBI Taxonomy" id="1461337"/>
    <lineage>
        <taxon>Bacteria</taxon>
        <taxon>Pseudomonadati</taxon>
        <taxon>Pseudomonadota</taxon>
        <taxon>Alphaproteobacteria</taxon>
        <taxon>Rhodospirillales</taxon>
        <taxon>Kiloniellaceae</taxon>
        <taxon>Aestuariispira</taxon>
    </lineage>
</organism>